<reference evidence="2 3" key="1">
    <citation type="submission" date="2016-10" db="EMBL/GenBank/DDBJ databases">
        <authorList>
            <person name="de Groot N.N."/>
        </authorList>
    </citation>
    <scope>NUCLEOTIDE SEQUENCE [LARGE SCALE GENOMIC DNA]</scope>
    <source>
        <strain evidence="2 3">CGMCC 1.11030</strain>
    </source>
</reference>
<dbReference type="STRING" id="1114924.SAMN05216258_102120"/>
<dbReference type="Pfam" id="PF13426">
    <property type="entry name" value="PAS_9"/>
    <property type="match status" value="1"/>
</dbReference>
<dbReference type="InterPro" id="IPR011785">
    <property type="entry name" value="Tscrpt_reg_PpsR-CrtJ"/>
</dbReference>
<dbReference type="PROSITE" id="PS50112">
    <property type="entry name" value="PAS"/>
    <property type="match status" value="1"/>
</dbReference>
<accession>A0A1I3CNX2</accession>
<dbReference type="OrthoDB" id="5499170at2"/>
<feature type="domain" description="PAS" evidence="1">
    <location>
        <begin position="158"/>
        <end position="229"/>
    </location>
</feature>
<dbReference type="Pfam" id="PF02954">
    <property type="entry name" value="HTH_8"/>
    <property type="match status" value="1"/>
</dbReference>
<organism evidence="2 3">
    <name type="scientific">Albimonas pacifica</name>
    <dbReference type="NCBI Taxonomy" id="1114924"/>
    <lineage>
        <taxon>Bacteria</taxon>
        <taxon>Pseudomonadati</taxon>
        <taxon>Pseudomonadota</taxon>
        <taxon>Alphaproteobacteria</taxon>
        <taxon>Rhodobacterales</taxon>
        <taxon>Paracoccaceae</taxon>
        <taxon>Albimonas</taxon>
    </lineage>
</organism>
<dbReference type="InterPro" id="IPR009057">
    <property type="entry name" value="Homeodomain-like_sf"/>
</dbReference>
<dbReference type="Gene3D" id="1.10.10.60">
    <property type="entry name" value="Homeodomain-like"/>
    <property type="match status" value="1"/>
</dbReference>
<dbReference type="AlphaFoldDB" id="A0A1I3CNX2"/>
<keyword evidence="3" id="KW-1185">Reference proteome</keyword>
<dbReference type="Proteomes" id="UP000199377">
    <property type="component" value="Unassembled WGS sequence"/>
</dbReference>
<dbReference type="InterPro" id="IPR035965">
    <property type="entry name" value="PAS-like_dom_sf"/>
</dbReference>
<dbReference type="InterPro" id="IPR000014">
    <property type="entry name" value="PAS"/>
</dbReference>
<dbReference type="NCBIfam" id="TIGR02040">
    <property type="entry name" value="PpsR-CrtJ"/>
    <property type="match status" value="1"/>
</dbReference>
<dbReference type="Gene3D" id="3.30.450.20">
    <property type="entry name" value="PAS domain"/>
    <property type="match status" value="3"/>
</dbReference>
<name>A0A1I3CNX2_9RHOB</name>
<dbReference type="GO" id="GO:0043565">
    <property type="term" value="F:sequence-specific DNA binding"/>
    <property type="evidence" value="ECO:0007669"/>
    <property type="project" value="InterPro"/>
</dbReference>
<evidence type="ECO:0000313" key="2">
    <source>
        <dbReference type="EMBL" id="SFH76250.1"/>
    </source>
</evidence>
<dbReference type="SUPFAM" id="SSF46689">
    <property type="entry name" value="Homeodomain-like"/>
    <property type="match status" value="1"/>
</dbReference>
<sequence length="475" mass="51816">MEEEFVSHTGSPSRDLRTLAEFPSELIAMALAASGDLVLVLDDQTRVLGASLGTDVRATERIEIAHWRGQPLTSLLTDDSRPKLDKLMAEAAAGGPRRARELNHLDGTLELPIRYIAFKIDGRFLLVGRDLRPMAELQRKLVRAQLALEQDYERFREYETRYRVLLETSREALALIEADNGRVRDLNPAAERLLGVAGGGLDGSALSSEFEDRSRDAFAVAANRAVETGEPQSVAVRTRRGFRALTVDAQLFRAGGEALLLCRLFPEEAPGGTSTEFGTALADLFHKGGDAIVLTDAEGRIETANESFLNLVDVAVARELRGMSLADFLERPAVDLSVMTEQAMRTGRLSGFGTRVRTRFGAVVSVDISTTHLSGREPLTFAFVIRDLSRHVGAREPGPSVDGEAMQNVIDLVGSAPLKELVAATADVVERMCIETAVQLTNNNRAAAAEMLGLSRQSLYVKLRKYNLIGRSDDA</sequence>
<dbReference type="SMART" id="SM00091">
    <property type="entry name" value="PAS"/>
    <property type="match status" value="3"/>
</dbReference>
<evidence type="ECO:0000259" key="1">
    <source>
        <dbReference type="PROSITE" id="PS50112"/>
    </source>
</evidence>
<gene>
    <name evidence="2" type="ORF">SAMN05216258_102120</name>
</gene>
<dbReference type="CDD" id="cd00130">
    <property type="entry name" value="PAS"/>
    <property type="match status" value="1"/>
</dbReference>
<dbReference type="PRINTS" id="PR01590">
    <property type="entry name" value="HTHFIS"/>
</dbReference>
<protein>
    <submittedName>
        <fullName evidence="2">Transcriptional regulator PpsR</fullName>
    </submittedName>
</protein>
<dbReference type="SUPFAM" id="SSF55785">
    <property type="entry name" value="PYP-like sensor domain (PAS domain)"/>
    <property type="match status" value="2"/>
</dbReference>
<dbReference type="Pfam" id="PF13188">
    <property type="entry name" value="PAS_8"/>
    <property type="match status" value="1"/>
</dbReference>
<dbReference type="EMBL" id="FOQH01000002">
    <property type="protein sequence ID" value="SFH76250.1"/>
    <property type="molecule type" value="Genomic_DNA"/>
</dbReference>
<proteinExistence type="predicted"/>
<dbReference type="NCBIfam" id="TIGR00229">
    <property type="entry name" value="sensory_box"/>
    <property type="match status" value="2"/>
</dbReference>
<dbReference type="InterPro" id="IPR002197">
    <property type="entry name" value="HTH_Fis"/>
</dbReference>
<evidence type="ECO:0000313" key="3">
    <source>
        <dbReference type="Proteomes" id="UP000199377"/>
    </source>
</evidence>